<feature type="region of interest" description="Disordered" evidence="15">
    <location>
        <begin position="1049"/>
        <end position="1123"/>
    </location>
</feature>
<evidence type="ECO:0000256" key="13">
    <source>
        <dbReference type="ARBA" id="ARBA00029302"/>
    </source>
</evidence>
<feature type="compositionally biased region" description="Polar residues" evidence="15">
    <location>
        <begin position="438"/>
        <end position="452"/>
    </location>
</feature>
<proteinExistence type="inferred from homology"/>
<dbReference type="AlphaFoldDB" id="A0A7J8CDB9"/>
<evidence type="ECO:0000313" key="18">
    <source>
        <dbReference type="Proteomes" id="UP000593571"/>
    </source>
</evidence>
<evidence type="ECO:0000256" key="14">
    <source>
        <dbReference type="PROSITE-ProRule" id="PRU01379"/>
    </source>
</evidence>
<name>A0A7J8CDB9_ROUAE</name>
<dbReference type="PROSITE" id="PS52035">
    <property type="entry name" value="PEPTIDASE_M14"/>
    <property type="match status" value="1"/>
</dbReference>
<feature type="region of interest" description="Disordered" evidence="15">
    <location>
        <begin position="429"/>
        <end position="452"/>
    </location>
</feature>
<gene>
    <name evidence="17" type="ORF">HJG63_000431</name>
</gene>
<feature type="compositionally biased region" description="Acidic residues" evidence="15">
    <location>
        <begin position="1066"/>
        <end position="1079"/>
    </location>
</feature>
<dbReference type="Gene3D" id="1.25.10.10">
    <property type="entry name" value="Leucine-rich Repeat Variant"/>
    <property type="match status" value="1"/>
</dbReference>
<evidence type="ECO:0000256" key="2">
    <source>
        <dbReference type="ARBA" id="ARBA00004514"/>
    </source>
</evidence>
<dbReference type="PANTHER" id="PTHR12756:SF5">
    <property type="entry name" value="CYTOSOLIC CARBOXYPEPTIDASE 4"/>
    <property type="match status" value="1"/>
</dbReference>
<dbReference type="Pfam" id="PF18027">
    <property type="entry name" value="Pepdidase_M14_N"/>
    <property type="match status" value="1"/>
</dbReference>
<keyword evidence="5" id="KW-0121">Carboxypeptidase</keyword>
<evidence type="ECO:0000259" key="16">
    <source>
        <dbReference type="PROSITE" id="PS52035"/>
    </source>
</evidence>
<reference evidence="17 18" key="1">
    <citation type="journal article" date="2020" name="Nature">
        <title>Six reference-quality genomes reveal evolution of bat adaptations.</title>
        <authorList>
            <person name="Jebb D."/>
            <person name="Huang Z."/>
            <person name="Pippel M."/>
            <person name="Hughes G.M."/>
            <person name="Lavrichenko K."/>
            <person name="Devanna P."/>
            <person name="Winkler S."/>
            <person name="Jermiin L.S."/>
            <person name="Skirmuntt E.C."/>
            <person name="Katzourakis A."/>
            <person name="Burkitt-Gray L."/>
            <person name="Ray D.A."/>
            <person name="Sullivan K.A.M."/>
            <person name="Roscito J.G."/>
            <person name="Kirilenko B.M."/>
            <person name="Davalos L.M."/>
            <person name="Corthals A.P."/>
            <person name="Power M.L."/>
            <person name="Jones G."/>
            <person name="Ransome R.D."/>
            <person name="Dechmann D.K.N."/>
            <person name="Locatelli A.G."/>
            <person name="Puechmaille S.J."/>
            <person name="Fedrigo O."/>
            <person name="Jarvis E.D."/>
            <person name="Hiller M."/>
            <person name="Vernes S.C."/>
            <person name="Myers E.W."/>
            <person name="Teeling E.C."/>
        </authorList>
    </citation>
    <scope>NUCLEOTIDE SEQUENCE [LARGE SCALE GENOMIC DNA]</scope>
    <source>
        <strain evidence="17">MRouAeg1</strain>
        <tissue evidence="17">Muscle</tissue>
    </source>
</reference>
<evidence type="ECO:0000256" key="8">
    <source>
        <dbReference type="ARBA" id="ARBA00022801"/>
    </source>
</evidence>
<evidence type="ECO:0000256" key="4">
    <source>
        <dbReference type="ARBA" id="ARBA00022490"/>
    </source>
</evidence>
<comment type="catalytic activity">
    <reaction evidence="11">
        <text>C-terminal L-alpha-aminoacyl-L-glutamyl-L-glutamyl-[tubulin] + H2O = C-terminal L-alpha-aminoacyl-L-glutamyl-[tubulin] + L-glutamate</text>
        <dbReference type="Rhea" id="RHEA:63792"/>
        <dbReference type="Rhea" id="RHEA-COMP:16435"/>
        <dbReference type="Rhea" id="RHEA-COMP:16436"/>
        <dbReference type="ChEBI" id="CHEBI:15377"/>
        <dbReference type="ChEBI" id="CHEBI:29985"/>
        <dbReference type="ChEBI" id="CHEBI:149555"/>
        <dbReference type="ChEBI" id="CHEBI:149556"/>
        <dbReference type="EC" id="3.4.17.24"/>
    </reaction>
    <physiologicalReaction direction="left-to-right" evidence="11">
        <dbReference type="Rhea" id="RHEA:63793"/>
    </physiologicalReaction>
</comment>
<dbReference type="InterPro" id="IPR033852">
    <property type="entry name" value="CBPC1/4"/>
</dbReference>
<dbReference type="Pfam" id="PF25571">
    <property type="entry name" value="TPR_CCP1_N"/>
    <property type="match status" value="1"/>
</dbReference>
<dbReference type="SUPFAM" id="SSF53187">
    <property type="entry name" value="Zn-dependent exopeptidases"/>
    <property type="match status" value="1"/>
</dbReference>
<evidence type="ECO:0000256" key="6">
    <source>
        <dbReference type="ARBA" id="ARBA00022670"/>
    </source>
</evidence>
<keyword evidence="4" id="KW-0963">Cytoplasm</keyword>
<keyword evidence="9" id="KW-0862">Zinc</keyword>
<evidence type="ECO:0000256" key="10">
    <source>
        <dbReference type="ARBA" id="ARBA00023049"/>
    </source>
</evidence>
<keyword evidence="18" id="KW-1185">Reference proteome</keyword>
<comment type="catalytic activity">
    <reaction evidence="13">
        <text>(L-glutamyl)(n+1)-gamma-L-glutamyl-L-glutamyl-[protein] + H2O = (L-glutamyl)(n)-gamma-L-glutamyl-L-glutamyl-[protein] + L-glutamate</text>
        <dbReference type="Rhea" id="RHEA:60004"/>
        <dbReference type="Rhea" id="RHEA-COMP:15519"/>
        <dbReference type="Rhea" id="RHEA-COMP:15675"/>
        <dbReference type="ChEBI" id="CHEBI:15377"/>
        <dbReference type="ChEBI" id="CHEBI:29985"/>
        <dbReference type="ChEBI" id="CHEBI:143623"/>
    </reaction>
    <physiologicalReaction direction="left-to-right" evidence="13">
        <dbReference type="Rhea" id="RHEA:60005"/>
    </physiologicalReaction>
</comment>
<keyword evidence="7" id="KW-0479">Metal-binding</keyword>
<evidence type="ECO:0000256" key="7">
    <source>
        <dbReference type="ARBA" id="ARBA00022723"/>
    </source>
</evidence>
<dbReference type="PANTHER" id="PTHR12756">
    <property type="entry name" value="CYTOSOLIC CARBOXYPEPTIDASE"/>
    <property type="match status" value="1"/>
</dbReference>
<feature type="domain" description="Peptidase M14" evidence="16">
    <location>
        <begin position="731"/>
        <end position="1021"/>
    </location>
</feature>
<feature type="active site" description="Proton donor/acceptor" evidence="14">
    <location>
        <position position="985"/>
    </location>
</feature>
<feature type="compositionally biased region" description="Acidic residues" evidence="15">
    <location>
        <begin position="301"/>
        <end position="330"/>
    </location>
</feature>
<dbReference type="CDD" id="cd06906">
    <property type="entry name" value="M14_Nna1"/>
    <property type="match status" value="1"/>
</dbReference>
<feature type="compositionally biased region" description="Polar residues" evidence="15">
    <location>
        <begin position="1080"/>
        <end position="1090"/>
    </location>
</feature>
<dbReference type="SUPFAM" id="SSF48371">
    <property type="entry name" value="ARM repeat"/>
    <property type="match status" value="1"/>
</dbReference>
<evidence type="ECO:0000256" key="12">
    <source>
        <dbReference type="ARBA" id="ARBA00026108"/>
    </source>
</evidence>
<evidence type="ECO:0000313" key="17">
    <source>
        <dbReference type="EMBL" id="KAF6408864.1"/>
    </source>
</evidence>
<organism evidence="17 18">
    <name type="scientific">Rousettus aegyptiacus</name>
    <name type="common">Egyptian fruit bat</name>
    <name type="synonym">Pteropus aegyptiacus</name>
    <dbReference type="NCBI Taxonomy" id="9407"/>
    <lineage>
        <taxon>Eukaryota</taxon>
        <taxon>Metazoa</taxon>
        <taxon>Chordata</taxon>
        <taxon>Craniata</taxon>
        <taxon>Vertebrata</taxon>
        <taxon>Euteleostomi</taxon>
        <taxon>Mammalia</taxon>
        <taxon>Eutheria</taxon>
        <taxon>Laurasiatheria</taxon>
        <taxon>Chiroptera</taxon>
        <taxon>Yinpterochiroptera</taxon>
        <taxon>Pteropodoidea</taxon>
        <taxon>Pteropodidae</taxon>
        <taxon>Rousettinae</taxon>
        <taxon>Rousettus</taxon>
    </lineage>
</organism>
<comment type="similarity">
    <text evidence="3 14">Belongs to the peptidase M14 family.</text>
</comment>
<sequence>MAEQEASGLQVLLRTLQGCSDKESILPIVQVLGDLLSVGTDRRIRYMISKGGSEALLQTLVDTARTASPDYDILLPLFRLLAKVGLRDKKFGQKALELEALDVTLILARKNLSHSQNLLHCLWALRVFAASVTTGAMLGINGAMELLFKVITPYTRKRTRIIRVAAEVLAALLKSRSNGRRAVNRGYVTSLLRLHQDWQSHDTANTHVLIRRALLLCLKRVATLRSGREAFLAAQGMESLFSLTQDRLGDSGWEPVVSIALQILRRCYPKRPLPLVTASSAHAFPVPGDVAPVPPRALAEEDFEDDSDDEEEDKDSDSEEVKVEDDDLETDVNRLSCKPSLDRPEGELTQYAAMCPELSCSFEELECNPGGDLNPDEMQHTNHRHIPADASPEWHCLNRDQSSWGREREDTVHTSLLSTVKWGRSTGHLASRKGHGMNPSQSAQSNGLGMDSSGNETLDTQAFLKEDAWDMDMISCPRTSAPFPNSTRSRESVEVMDKLLQAHPKHVPFHDPYLYMAKARGTRSVADFKTVAFPDLWGHRPSSSPQPLLERKCGIQRIKIIEDIRRFIQPGDVMNKVVFSLDEPWPDTASDGLRFSSKFESGNLRKAIQVRELEYDLLLNADVNSTQHQQWFYFKVGGMRPAVSYRFNIINCEKPNSQFNYGMQPTLYSVKEALLGRPTWMRTGYEICYYKNHYRQRATVMGGASGKCYYTLTFAVTFPHSEDVCYLAYHYPYTYTTLMTHLDILEKSINPKKVYFRQEALCQTLGGNSCPLVTITAMPESDSAHHLEQFRQRPYQVMTARVHPGESNASWVMKGTLEFLVSEDPVARLLRENFIFKIIPMLNPDGVINGNHRCSLSREDLNRQWLAPSVHLQPTIYHAKGLLHYLSATGHRPVVFCDFHGHSQKKNVFLYGCSIKETLWQAESAVGTSTLMEDVSYRTLPKILDQLAPAFTMSSCSFVVEKSRASTARVVVWREMDVSRSYTMESSYCGCNQGPYQGLQFGTRELEEMGAMFCLGLLILELKSISCSHQLRTRAATLLNTEEDTLDHHLQRCSSSSSSSSSGPSELDDEPPCMEEVDYNTDSSSDQDGSCSELDRQIREWAFHEDEGEDEEAGPGQRGKASA</sequence>
<feature type="region of interest" description="Disordered" evidence="15">
    <location>
        <begin position="301"/>
        <end position="331"/>
    </location>
</feature>
<keyword evidence="8" id="KW-0378">Hydrolase</keyword>
<dbReference type="Gene3D" id="3.40.630.10">
    <property type="entry name" value="Zn peptidases"/>
    <property type="match status" value="1"/>
</dbReference>
<keyword evidence="6" id="KW-0645">Protease</keyword>
<comment type="cofactor">
    <cofactor evidence="1">
        <name>Zn(2+)</name>
        <dbReference type="ChEBI" id="CHEBI:29105"/>
    </cofactor>
</comment>
<dbReference type="GO" id="GO:0004181">
    <property type="term" value="F:metallocarboxypeptidase activity"/>
    <property type="evidence" value="ECO:0007669"/>
    <property type="project" value="InterPro"/>
</dbReference>
<dbReference type="InterPro" id="IPR000834">
    <property type="entry name" value="Peptidase_M14"/>
</dbReference>
<dbReference type="InterPro" id="IPR011989">
    <property type="entry name" value="ARM-like"/>
</dbReference>
<dbReference type="InterPro" id="IPR016024">
    <property type="entry name" value="ARM-type_fold"/>
</dbReference>
<evidence type="ECO:0000256" key="9">
    <source>
        <dbReference type="ARBA" id="ARBA00022833"/>
    </source>
</evidence>
<comment type="caution">
    <text evidence="17">The sequence shown here is derived from an EMBL/GenBank/DDBJ whole genome shotgun (WGS) entry which is preliminary data.</text>
</comment>
<protein>
    <recommendedName>
        <fullName evidence="12">tubulin-glutamate carboxypeptidase</fullName>
        <ecNumber evidence="12">3.4.17.24</ecNumber>
    </recommendedName>
</protein>
<dbReference type="InterPro" id="IPR050821">
    <property type="entry name" value="Cytosolic_carboxypeptidase"/>
</dbReference>
<evidence type="ECO:0000256" key="5">
    <source>
        <dbReference type="ARBA" id="ARBA00022645"/>
    </source>
</evidence>
<evidence type="ECO:0000256" key="11">
    <source>
        <dbReference type="ARBA" id="ARBA00024524"/>
    </source>
</evidence>
<dbReference type="EC" id="3.4.17.24" evidence="12"/>
<comment type="subcellular location">
    <subcellularLocation>
        <location evidence="2">Cytoplasm</location>
        <location evidence="2">Cytosol</location>
    </subcellularLocation>
</comment>
<evidence type="ECO:0000256" key="1">
    <source>
        <dbReference type="ARBA" id="ARBA00001947"/>
    </source>
</evidence>
<dbReference type="Pfam" id="PF00246">
    <property type="entry name" value="Peptidase_M14"/>
    <property type="match status" value="1"/>
</dbReference>
<dbReference type="EMBL" id="JACASE010000014">
    <property type="protein sequence ID" value="KAF6408864.1"/>
    <property type="molecule type" value="Genomic_DNA"/>
</dbReference>
<feature type="compositionally biased region" description="Basic and acidic residues" evidence="15">
    <location>
        <begin position="1093"/>
        <end position="1105"/>
    </location>
</feature>
<keyword evidence="10" id="KW-0482">Metalloprotease</keyword>
<dbReference type="Gene3D" id="2.60.40.3120">
    <property type="match status" value="1"/>
</dbReference>
<dbReference type="Proteomes" id="UP000593571">
    <property type="component" value="Unassembled WGS sequence"/>
</dbReference>
<dbReference type="InterPro" id="IPR040626">
    <property type="entry name" value="Pepdidase_M14_N"/>
</dbReference>
<dbReference type="GO" id="GO:0005829">
    <property type="term" value="C:cytosol"/>
    <property type="evidence" value="ECO:0007669"/>
    <property type="project" value="UniProtKB-SubCell"/>
</dbReference>
<dbReference type="GO" id="GO:0006508">
    <property type="term" value="P:proteolysis"/>
    <property type="evidence" value="ECO:0007669"/>
    <property type="project" value="UniProtKB-KW"/>
</dbReference>
<evidence type="ECO:0000256" key="3">
    <source>
        <dbReference type="ARBA" id="ARBA00005988"/>
    </source>
</evidence>
<dbReference type="GO" id="GO:0008270">
    <property type="term" value="F:zinc ion binding"/>
    <property type="evidence" value="ECO:0007669"/>
    <property type="project" value="InterPro"/>
</dbReference>
<accession>A0A7J8CDB9</accession>
<dbReference type="FunFam" id="2.60.40.3120:FF:000001">
    <property type="entry name" value="cytosolic carboxypeptidase 1 isoform X1"/>
    <property type="match status" value="1"/>
</dbReference>
<evidence type="ECO:0000256" key="15">
    <source>
        <dbReference type="SAM" id="MobiDB-lite"/>
    </source>
</evidence>